<proteinExistence type="predicted"/>
<name>A0A0A8J4U5_ECOLX</name>
<dbReference type="EMBL" id="AB812044">
    <property type="protein sequence ID" value="BAQ01439.1"/>
    <property type="molecule type" value="Genomic_DNA"/>
</dbReference>
<reference evidence="2" key="1">
    <citation type="journal article" date="2014" name="DNA Res.">
        <title>A complete view of the genetic diversity of the Escherichia coli O-antigen biosynthesis gene cluster.</title>
        <authorList>
            <person name="Iguchi A."/>
            <person name="Iyoda S."/>
            <person name="Kikuchi T."/>
            <person name="Ogura Y."/>
            <person name="Katsura K."/>
            <person name="Ohnishi M."/>
            <person name="Hayashi T."/>
            <person name="Thomson N.R."/>
        </authorList>
    </citation>
    <scope>NUCLEOTIDE SEQUENCE</scope>
    <source>
        <strain evidence="2">H320a</strain>
    </source>
</reference>
<organism evidence="2">
    <name type="scientific">Escherichia coli</name>
    <dbReference type="NCBI Taxonomy" id="562"/>
    <lineage>
        <taxon>Bacteria</taxon>
        <taxon>Pseudomonadati</taxon>
        <taxon>Pseudomonadota</taxon>
        <taxon>Gammaproteobacteria</taxon>
        <taxon>Enterobacterales</taxon>
        <taxon>Enterobacteriaceae</taxon>
        <taxon>Escherichia</taxon>
    </lineage>
</organism>
<accession>A0A0A8J4U5</accession>
<reference evidence="1" key="2">
    <citation type="journal article" date="2016" name="PLoS ONE">
        <title>Comparison of O-Antigen Gene Clusters of All O-Serogroups of Escherichia coli and Proposal for Adopting a New Nomenclature for O-Typing.</title>
        <authorList>
            <person name="DebRoy C."/>
            <person name="Fratamico P.M."/>
            <person name="Yan X."/>
            <person name="Baranzoni G."/>
            <person name="Liu Y."/>
            <person name="Needleman D.S."/>
            <person name="Tebbs R."/>
            <person name="O'Connell C.D."/>
            <person name="Allred A."/>
            <person name="Swimley M."/>
            <person name="Mwangi M."/>
            <person name="Kapur V."/>
            <person name="Raygoza Garay J.A."/>
            <person name="Roberts E.L."/>
            <person name="Katani R."/>
        </authorList>
    </citation>
    <scope>NUCLEOTIDE SEQUENCE</scope>
    <source>
        <strain evidence="1">H 320a</strain>
    </source>
</reference>
<evidence type="ECO:0000313" key="1">
    <source>
        <dbReference type="EMBL" id="AIG62860.1"/>
    </source>
</evidence>
<dbReference type="EMBL" id="KJ778810">
    <property type="protein sequence ID" value="AIG62860.1"/>
    <property type="molecule type" value="Genomic_DNA"/>
</dbReference>
<evidence type="ECO:0000313" key="2">
    <source>
        <dbReference type="EMBL" id="BAQ01439.1"/>
    </source>
</evidence>
<sequence>MAISVVICGLVRSQEKLLTKLQNYFDWREQGRVDEIVYSTWIGEIDSYSGLRKILETKNVKMIEVEEPRLVLKGGHQLHQMLAFYYGLSALKNQDQFVLKTRVDLADNHASMLHEFEFGTSEANDFAGVGIKKRILVEYAQMLYPFLCGDAQFFGHINDLKKLVNLSAEMELLYNRLAVEQTFFFNPFKELALFKQHFYWNLPHISEISDRRNEQIADVITNESIVRAIQGWWFILDNYFKIGWGPTLPDTIPFTSIQDAFKYKGHDKLIGDDFSDVIVNQSFVTSLIGLFTEEEANSILEDVSNNENYNMLAIPKNVFNDYQGFLKKFSDLPAAKAVCCQNNRLIISGATQHFFVKDENDSASKRYHEQITALRRENEILRKTQNINFSNSLIHRVLNRHLSRKTIDFLKYKCPQLTDFYARHFMRKREK</sequence>
<dbReference type="AlphaFoldDB" id="A0A0A8J4U5"/>
<protein>
    <submittedName>
        <fullName evidence="2">Uncharacterized protein</fullName>
    </submittedName>
</protein>
<dbReference type="RefSeq" id="WP_032281139.1">
    <property type="nucleotide sequence ID" value="NZ_JAHTJH010000044.1"/>
</dbReference>